<dbReference type="Proteomes" id="UP000663419">
    <property type="component" value="Chromosome 1"/>
</dbReference>
<evidence type="ECO:0000313" key="1">
    <source>
        <dbReference type="EMBL" id="QSS50718.1"/>
    </source>
</evidence>
<organism evidence="1 2">
    <name type="scientific">Ajellomyces capsulatus (strain H88)</name>
    <name type="common">Darling's disease fungus</name>
    <name type="synonym">Histoplasma capsulatum</name>
    <dbReference type="NCBI Taxonomy" id="544711"/>
    <lineage>
        <taxon>Eukaryota</taxon>
        <taxon>Fungi</taxon>
        <taxon>Dikarya</taxon>
        <taxon>Ascomycota</taxon>
        <taxon>Pezizomycotina</taxon>
        <taxon>Eurotiomycetes</taxon>
        <taxon>Eurotiomycetidae</taxon>
        <taxon>Onygenales</taxon>
        <taxon>Ajellomycetaceae</taxon>
        <taxon>Histoplasma</taxon>
    </lineage>
</organism>
<accession>A0A8A1L8I8</accession>
<protein>
    <submittedName>
        <fullName evidence="1">Uncharacterized protein</fullName>
    </submittedName>
</protein>
<reference evidence="1" key="1">
    <citation type="submission" date="2021-01" db="EMBL/GenBank/DDBJ databases">
        <title>Chromosome-level genome assembly of a human fungal pathogen reveals clustering of transcriptionally co-regulated genes.</title>
        <authorList>
            <person name="Voorhies M."/>
            <person name="Cohen S."/>
            <person name="Shea T.P."/>
            <person name="Petrus S."/>
            <person name="Munoz J.F."/>
            <person name="Poplawski S."/>
            <person name="Goldman W.E."/>
            <person name="Michael T."/>
            <person name="Cuomo C.A."/>
            <person name="Sil A."/>
            <person name="Beyhan S."/>
        </authorList>
    </citation>
    <scope>NUCLEOTIDE SEQUENCE</scope>
    <source>
        <strain evidence="1">H88</strain>
    </source>
</reference>
<dbReference type="VEuPathDB" id="FungiDB:I7I53_11513"/>
<sequence>MSVAVFIIVITTNSSSGSRNITITATTTIAHLSNWICANFISLFISQGVNIHSPTHHMPASNCTKPPYPYADATTKLGVVTPRVCMLIRLRTKVVRAKADRPSGAGLANLRCSTGRYRPGWNSPPKAGRRSPVVEIWARGPYPKRAAAWATSRSSLVMVRVVGSPLEAPLAKSLSAGSVILSGVVSVCVSRVDKGFLFAIDICIYIYIYL</sequence>
<name>A0A8A1L8I8_AJEC8</name>
<dbReference type="EMBL" id="CP069102">
    <property type="protein sequence ID" value="QSS50718.1"/>
    <property type="molecule type" value="Genomic_DNA"/>
</dbReference>
<dbReference type="AlphaFoldDB" id="A0A8A1L8I8"/>
<evidence type="ECO:0000313" key="2">
    <source>
        <dbReference type="Proteomes" id="UP000663419"/>
    </source>
</evidence>
<proteinExistence type="predicted"/>
<gene>
    <name evidence="1" type="ORF">I7I53_11513</name>
</gene>